<feature type="binding site" evidence="8">
    <location>
        <position position="62"/>
    </location>
    <ligand>
        <name>[4Fe-4S] cluster</name>
        <dbReference type="ChEBI" id="CHEBI:49883"/>
        <label>1</label>
    </ligand>
</feature>
<dbReference type="InterPro" id="IPR013785">
    <property type="entry name" value="Aldolase_TIM"/>
</dbReference>
<keyword evidence="6 8" id="KW-0411">Iron-sulfur</keyword>
<dbReference type="PROSITE" id="PS51918">
    <property type="entry name" value="RADICAL_SAM"/>
    <property type="match status" value="1"/>
</dbReference>
<organism evidence="10 11">
    <name type="scientific">Schaalia meyeri</name>
    <dbReference type="NCBI Taxonomy" id="52773"/>
    <lineage>
        <taxon>Bacteria</taxon>
        <taxon>Bacillati</taxon>
        <taxon>Actinomycetota</taxon>
        <taxon>Actinomycetes</taxon>
        <taxon>Actinomycetales</taxon>
        <taxon>Actinomycetaceae</taxon>
        <taxon>Schaalia</taxon>
    </lineage>
</organism>
<evidence type="ECO:0000256" key="5">
    <source>
        <dbReference type="ARBA" id="ARBA00023004"/>
    </source>
</evidence>
<keyword evidence="2 8" id="KW-0808">Transferase</keyword>
<dbReference type="SFLD" id="SFLDS00029">
    <property type="entry name" value="Radical_SAM"/>
    <property type="match status" value="1"/>
</dbReference>
<dbReference type="AlphaFoldDB" id="A0AAP9Y9K3"/>
<feature type="binding site" evidence="8">
    <location>
        <position position="68"/>
    </location>
    <ligand>
        <name>[4Fe-4S] cluster</name>
        <dbReference type="ChEBI" id="CHEBI:49883"/>
        <label>1</label>
    </ligand>
</feature>
<dbReference type="EMBL" id="CP066065">
    <property type="protein sequence ID" value="QQC44358.1"/>
    <property type="molecule type" value="Genomic_DNA"/>
</dbReference>
<evidence type="ECO:0000256" key="4">
    <source>
        <dbReference type="ARBA" id="ARBA00022723"/>
    </source>
</evidence>
<dbReference type="NCBIfam" id="TIGR00510">
    <property type="entry name" value="lipA"/>
    <property type="match status" value="1"/>
</dbReference>
<evidence type="ECO:0000256" key="3">
    <source>
        <dbReference type="ARBA" id="ARBA00022691"/>
    </source>
</evidence>
<dbReference type="GO" id="GO:0005737">
    <property type="term" value="C:cytoplasm"/>
    <property type="evidence" value="ECO:0007669"/>
    <property type="project" value="UniProtKB-SubCell"/>
</dbReference>
<dbReference type="Pfam" id="PF04055">
    <property type="entry name" value="Radical_SAM"/>
    <property type="match status" value="1"/>
</dbReference>
<comment type="cofactor">
    <cofactor evidence="8">
        <name>[4Fe-4S] cluster</name>
        <dbReference type="ChEBI" id="CHEBI:49883"/>
    </cofactor>
    <text evidence="8">Binds 2 [4Fe-4S] clusters per subunit. One cluster is coordinated with 3 cysteines and an exchangeable S-adenosyl-L-methionine.</text>
</comment>
<dbReference type="PANTHER" id="PTHR10949">
    <property type="entry name" value="LIPOYL SYNTHASE"/>
    <property type="match status" value="1"/>
</dbReference>
<feature type="binding site" evidence="8">
    <location>
        <position position="90"/>
    </location>
    <ligand>
        <name>[4Fe-4S] cluster</name>
        <dbReference type="ChEBI" id="CHEBI:49883"/>
        <label>2</label>
        <note>4Fe-4S-S-AdoMet</note>
    </ligand>
</feature>
<accession>A0AAP9Y9K3</accession>
<dbReference type="GO" id="GO:0009249">
    <property type="term" value="P:protein lipoylation"/>
    <property type="evidence" value="ECO:0007669"/>
    <property type="project" value="UniProtKB-UniRule"/>
</dbReference>
<dbReference type="InterPro" id="IPR058240">
    <property type="entry name" value="rSAM_sf"/>
</dbReference>
<evidence type="ECO:0000256" key="6">
    <source>
        <dbReference type="ARBA" id="ARBA00023014"/>
    </source>
</evidence>
<comment type="similarity">
    <text evidence="8">Belongs to the radical SAM superfamily. Lipoyl synthase family.</text>
</comment>
<evidence type="ECO:0000256" key="1">
    <source>
        <dbReference type="ARBA" id="ARBA00022485"/>
    </source>
</evidence>
<protein>
    <recommendedName>
        <fullName evidence="8">Lipoyl synthase</fullName>
        <ecNumber evidence="8">2.8.1.8</ecNumber>
    </recommendedName>
    <alternativeName>
        <fullName evidence="8">Lip-syn</fullName>
        <shortName evidence="8">LS</shortName>
    </alternativeName>
    <alternativeName>
        <fullName evidence="8">Lipoate synthase</fullName>
    </alternativeName>
    <alternativeName>
        <fullName evidence="8">Lipoic acid synthase</fullName>
    </alternativeName>
    <alternativeName>
        <fullName evidence="8">Sulfur insertion protein LipA</fullName>
    </alternativeName>
</protein>
<proteinExistence type="inferred from homology"/>
<keyword evidence="3 8" id="KW-0949">S-adenosyl-L-methionine</keyword>
<keyword evidence="1 8" id="KW-0004">4Fe-4S</keyword>
<evidence type="ECO:0000313" key="10">
    <source>
        <dbReference type="EMBL" id="QQC44358.1"/>
    </source>
</evidence>
<dbReference type="EC" id="2.8.1.8" evidence="8"/>
<gene>
    <name evidence="8 10" type="primary">lipA</name>
    <name evidence="10" type="ORF">I6H42_02835</name>
</gene>
<dbReference type="GO" id="GO:0046872">
    <property type="term" value="F:metal ion binding"/>
    <property type="evidence" value="ECO:0007669"/>
    <property type="project" value="UniProtKB-KW"/>
</dbReference>
<dbReference type="NCBIfam" id="NF009544">
    <property type="entry name" value="PRK12928.1"/>
    <property type="match status" value="1"/>
</dbReference>
<comment type="pathway">
    <text evidence="8">Protein modification; protein lipoylation via endogenous pathway; protein N(6)-(lipoyl)lysine from octanoyl-[acyl-carrier-protein]: step 2/2.</text>
</comment>
<name>A0AAP9Y9K3_9ACTO</name>
<dbReference type="InterPro" id="IPR003698">
    <property type="entry name" value="Lipoyl_synth"/>
</dbReference>
<feature type="binding site" evidence="8">
    <location>
        <position position="87"/>
    </location>
    <ligand>
        <name>[4Fe-4S] cluster</name>
        <dbReference type="ChEBI" id="CHEBI:49883"/>
        <label>2</label>
        <note>4Fe-4S-S-AdoMet</note>
    </ligand>
</feature>
<evidence type="ECO:0000256" key="8">
    <source>
        <dbReference type="HAMAP-Rule" id="MF_00206"/>
    </source>
</evidence>
<keyword evidence="5 8" id="KW-0408">Iron</keyword>
<dbReference type="Proteomes" id="UP000595220">
    <property type="component" value="Chromosome"/>
</dbReference>
<dbReference type="SUPFAM" id="SSF102114">
    <property type="entry name" value="Radical SAM enzymes"/>
    <property type="match status" value="1"/>
</dbReference>
<keyword evidence="4 8" id="KW-0479">Metal-binding</keyword>
<dbReference type="HAMAP" id="MF_00206">
    <property type="entry name" value="Lipoyl_synth"/>
    <property type="match status" value="1"/>
</dbReference>
<sequence>MSTLPDPEGRKLLRIEARNSLTPIEKKPEWIRTTANTGANYRDMRSLSHAKGLHTVCAEAGCPNIYECWQDREATFLLGGALCTRRCDFCDIATGRPSKYDEDEPCRIAESVRDLELRYVTITGVARDDLPDGAARLYAQTCRLIHELNPGTGVELLVDDFRGRSESIDMVIEAAPQVFAHNLETVPRIFKQIRPAFDYERSLAMIRRAHDGGMVTKSNLILGLGETREEISAAMGDLHDAGCDLLTLTQYLRPSPLHHPIDRWLHPEEFLEMAAEAEERGFAGVMAGPLVRSSYRAGLLWAKGMRARRFEIPSQLRHIADSGSTLQEAGSVLERLRQRSERRSALAATRAQSAS</sequence>
<dbReference type="KEGG" id="amy:ADJ76_03615"/>
<comment type="catalytic activity">
    <reaction evidence="7 8">
        <text>[[Fe-S] cluster scaffold protein carrying a second [4Fe-4S](2+) cluster] + N(6)-octanoyl-L-lysyl-[protein] + 2 oxidized [2Fe-2S]-[ferredoxin] + 2 S-adenosyl-L-methionine + 4 H(+) = [[Fe-S] cluster scaffold protein] + N(6)-[(R)-dihydrolipoyl]-L-lysyl-[protein] + 4 Fe(3+) + 2 hydrogen sulfide + 2 5'-deoxyadenosine + 2 L-methionine + 2 reduced [2Fe-2S]-[ferredoxin]</text>
        <dbReference type="Rhea" id="RHEA:16585"/>
        <dbReference type="Rhea" id="RHEA-COMP:9928"/>
        <dbReference type="Rhea" id="RHEA-COMP:10000"/>
        <dbReference type="Rhea" id="RHEA-COMP:10001"/>
        <dbReference type="Rhea" id="RHEA-COMP:10475"/>
        <dbReference type="Rhea" id="RHEA-COMP:14568"/>
        <dbReference type="Rhea" id="RHEA-COMP:14569"/>
        <dbReference type="ChEBI" id="CHEBI:15378"/>
        <dbReference type="ChEBI" id="CHEBI:17319"/>
        <dbReference type="ChEBI" id="CHEBI:29034"/>
        <dbReference type="ChEBI" id="CHEBI:29919"/>
        <dbReference type="ChEBI" id="CHEBI:33722"/>
        <dbReference type="ChEBI" id="CHEBI:33737"/>
        <dbReference type="ChEBI" id="CHEBI:33738"/>
        <dbReference type="ChEBI" id="CHEBI:57844"/>
        <dbReference type="ChEBI" id="CHEBI:59789"/>
        <dbReference type="ChEBI" id="CHEBI:78809"/>
        <dbReference type="ChEBI" id="CHEBI:83100"/>
        <dbReference type="EC" id="2.8.1.8"/>
    </reaction>
</comment>
<feature type="domain" description="Radical SAM core" evidence="9">
    <location>
        <begin position="69"/>
        <end position="283"/>
    </location>
</feature>
<dbReference type="SMART" id="SM00729">
    <property type="entry name" value="Elp3"/>
    <property type="match status" value="1"/>
</dbReference>
<comment type="subcellular location">
    <subcellularLocation>
        <location evidence="8">Cytoplasm</location>
    </subcellularLocation>
</comment>
<feature type="binding site" evidence="8">
    <location>
        <position position="83"/>
    </location>
    <ligand>
        <name>[4Fe-4S] cluster</name>
        <dbReference type="ChEBI" id="CHEBI:49883"/>
        <label>2</label>
        <note>4Fe-4S-S-AdoMet</note>
    </ligand>
</feature>
<evidence type="ECO:0000313" key="11">
    <source>
        <dbReference type="Proteomes" id="UP000595220"/>
    </source>
</evidence>
<dbReference type="GO" id="GO:0051539">
    <property type="term" value="F:4 iron, 4 sulfur cluster binding"/>
    <property type="evidence" value="ECO:0007669"/>
    <property type="project" value="UniProtKB-UniRule"/>
</dbReference>
<dbReference type="CDD" id="cd01335">
    <property type="entry name" value="Radical_SAM"/>
    <property type="match status" value="1"/>
</dbReference>
<feature type="binding site" evidence="8">
    <location>
        <position position="294"/>
    </location>
    <ligand>
        <name>[4Fe-4S] cluster</name>
        <dbReference type="ChEBI" id="CHEBI:49883"/>
        <label>1</label>
    </ligand>
</feature>
<evidence type="ECO:0000256" key="7">
    <source>
        <dbReference type="ARBA" id="ARBA00047326"/>
    </source>
</evidence>
<keyword evidence="8" id="KW-0963">Cytoplasm</keyword>
<keyword evidence="11" id="KW-1185">Reference proteome</keyword>
<dbReference type="PANTHER" id="PTHR10949:SF0">
    <property type="entry name" value="LIPOYL SYNTHASE, MITOCHONDRIAL"/>
    <property type="match status" value="1"/>
</dbReference>
<dbReference type="InterPro" id="IPR006638">
    <property type="entry name" value="Elp3/MiaA/NifB-like_rSAM"/>
</dbReference>
<dbReference type="GO" id="GO:0016992">
    <property type="term" value="F:lipoate synthase activity"/>
    <property type="evidence" value="ECO:0007669"/>
    <property type="project" value="UniProtKB-UniRule"/>
</dbReference>
<dbReference type="InterPro" id="IPR007197">
    <property type="entry name" value="rSAM"/>
</dbReference>
<dbReference type="NCBIfam" id="NF004019">
    <property type="entry name" value="PRK05481.1"/>
    <property type="match status" value="1"/>
</dbReference>
<dbReference type="RefSeq" id="WP_050694828.1">
    <property type="nucleotide sequence ID" value="NZ_CP012072.1"/>
</dbReference>
<comment type="function">
    <text evidence="8">Catalyzes the radical-mediated insertion of two sulfur atoms into the C-6 and C-8 positions of the octanoyl moiety bound to the lipoyl domains of lipoate-dependent enzymes, thereby converting the octanoylated domains into lipoylated derivatives.</text>
</comment>
<evidence type="ECO:0000259" key="9">
    <source>
        <dbReference type="PROSITE" id="PS51918"/>
    </source>
</evidence>
<evidence type="ECO:0000256" key="2">
    <source>
        <dbReference type="ARBA" id="ARBA00022679"/>
    </source>
</evidence>
<feature type="binding site" evidence="8">
    <location>
        <position position="57"/>
    </location>
    <ligand>
        <name>[4Fe-4S] cluster</name>
        <dbReference type="ChEBI" id="CHEBI:49883"/>
        <label>1</label>
    </ligand>
</feature>
<dbReference type="Gene3D" id="3.20.20.70">
    <property type="entry name" value="Aldolase class I"/>
    <property type="match status" value="1"/>
</dbReference>
<reference evidence="10 11" key="1">
    <citation type="submission" date="2020-12" db="EMBL/GenBank/DDBJ databases">
        <title>FDA dAtabase for Regulatory Grade micrObial Sequences (FDA-ARGOS): Supporting development and validation of Infectious Disease Dx tests.</title>
        <authorList>
            <person name="Sproer C."/>
            <person name="Gronow S."/>
            <person name="Severitt S."/>
            <person name="Schroder I."/>
            <person name="Tallon L."/>
            <person name="Sadzewicz L."/>
            <person name="Zhao X."/>
            <person name="Boylan J."/>
            <person name="Ott S."/>
            <person name="Bowen H."/>
            <person name="Vavikolanu K."/>
            <person name="Mehta A."/>
            <person name="Aluvathingal J."/>
            <person name="Nadendla S."/>
            <person name="Lowell S."/>
            <person name="Myers T."/>
            <person name="Yan Y."/>
            <person name="Sichtig H."/>
        </authorList>
    </citation>
    <scope>NUCLEOTIDE SEQUENCE [LARGE SCALE GENOMIC DNA]</scope>
    <source>
        <strain evidence="10 11">FDAARGOS_985</strain>
    </source>
</reference>